<name>A0A4Y2LR18_ARAVE</name>
<accession>A0A4Y2LR18</accession>
<feature type="transmembrane region" description="Helical" evidence="1">
    <location>
        <begin position="121"/>
        <end position="147"/>
    </location>
</feature>
<organism evidence="2 3">
    <name type="scientific">Araneus ventricosus</name>
    <name type="common">Orbweaver spider</name>
    <name type="synonym">Epeira ventricosa</name>
    <dbReference type="NCBI Taxonomy" id="182803"/>
    <lineage>
        <taxon>Eukaryota</taxon>
        <taxon>Metazoa</taxon>
        <taxon>Ecdysozoa</taxon>
        <taxon>Arthropoda</taxon>
        <taxon>Chelicerata</taxon>
        <taxon>Arachnida</taxon>
        <taxon>Araneae</taxon>
        <taxon>Araneomorphae</taxon>
        <taxon>Entelegynae</taxon>
        <taxon>Araneoidea</taxon>
        <taxon>Araneidae</taxon>
        <taxon>Araneus</taxon>
    </lineage>
</organism>
<keyword evidence="3" id="KW-1185">Reference proteome</keyword>
<keyword evidence="1" id="KW-0472">Membrane</keyword>
<reference evidence="2 3" key="1">
    <citation type="journal article" date="2019" name="Sci. Rep.">
        <title>Orb-weaving spider Araneus ventricosus genome elucidates the spidroin gene catalogue.</title>
        <authorList>
            <person name="Kono N."/>
            <person name="Nakamura H."/>
            <person name="Ohtoshi R."/>
            <person name="Moran D.A.P."/>
            <person name="Shinohara A."/>
            <person name="Yoshida Y."/>
            <person name="Fujiwara M."/>
            <person name="Mori M."/>
            <person name="Tomita M."/>
            <person name="Arakawa K."/>
        </authorList>
    </citation>
    <scope>NUCLEOTIDE SEQUENCE [LARGE SCALE GENOMIC DNA]</scope>
</reference>
<dbReference type="Proteomes" id="UP000499080">
    <property type="component" value="Unassembled WGS sequence"/>
</dbReference>
<evidence type="ECO:0000313" key="3">
    <source>
        <dbReference type="Proteomes" id="UP000499080"/>
    </source>
</evidence>
<dbReference type="EMBL" id="BGPR01006092">
    <property type="protein sequence ID" value="GBN16016.1"/>
    <property type="molecule type" value="Genomic_DNA"/>
</dbReference>
<dbReference type="AlphaFoldDB" id="A0A4Y2LR18"/>
<feature type="transmembrane region" description="Helical" evidence="1">
    <location>
        <begin position="91"/>
        <end position="109"/>
    </location>
</feature>
<keyword evidence="1" id="KW-1133">Transmembrane helix</keyword>
<protein>
    <submittedName>
        <fullName evidence="2">Uncharacterized protein</fullName>
    </submittedName>
</protein>
<keyword evidence="1" id="KW-0812">Transmembrane</keyword>
<sequence length="164" mass="18767">MVICDIVGVLRLFIYYGDGSGEQATAAFASQPVFGIWLPPYSSTVLGLLVLPVRNYYRWLYRLLVVICRLLPVLIRDYCIVRICRFVGDTLHAVVDLLVVCCGFSLPFYTTLPVAFDFGPLFNAVDILMLFLKDFVLNIVSICKVFASKMLFQWTNRYAVRWML</sequence>
<proteinExistence type="predicted"/>
<gene>
    <name evidence="2" type="ORF">AVEN_90074_1</name>
</gene>
<comment type="caution">
    <text evidence="2">The sequence shown here is derived from an EMBL/GenBank/DDBJ whole genome shotgun (WGS) entry which is preliminary data.</text>
</comment>
<evidence type="ECO:0000256" key="1">
    <source>
        <dbReference type="SAM" id="Phobius"/>
    </source>
</evidence>
<evidence type="ECO:0000313" key="2">
    <source>
        <dbReference type="EMBL" id="GBN16016.1"/>
    </source>
</evidence>